<dbReference type="Proteomes" id="UP000243096">
    <property type="component" value="Unassembled WGS sequence"/>
</dbReference>
<evidence type="ECO:0000256" key="1">
    <source>
        <dbReference type="ARBA" id="ARBA00023015"/>
    </source>
</evidence>
<dbReference type="PANTHER" id="PTHR47894:SF1">
    <property type="entry name" value="HTH-TYPE TRANSCRIPTIONAL REGULATOR VQSM"/>
    <property type="match status" value="1"/>
</dbReference>
<keyword evidence="1" id="KW-0805">Transcription regulation</keyword>
<dbReference type="InterPro" id="IPR018060">
    <property type="entry name" value="HTH_AraC"/>
</dbReference>
<evidence type="ECO:0000256" key="2">
    <source>
        <dbReference type="ARBA" id="ARBA00023125"/>
    </source>
</evidence>
<dbReference type="InterPro" id="IPR032687">
    <property type="entry name" value="AraC-type_N"/>
</dbReference>
<dbReference type="PROSITE" id="PS01124">
    <property type="entry name" value="HTH_ARAC_FAMILY_2"/>
    <property type="match status" value="1"/>
</dbReference>
<dbReference type="InterPro" id="IPR009057">
    <property type="entry name" value="Homeodomain-like_sf"/>
</dbReference>
<dbReference type="AlphaFoldDB" id="A0A2P5KAT9"/>
<dbReference type="SUPFAM" id="SSF46689">
    <property type="entry name" value="Homeodomain-like"/>
    <property type="match status" value="1"/>
</dbReference>
<evidence type="ECO:0000313" key="6">
    <source>
        <dbReference type="Proteomes" id="UP000243096"/>
    </source>
</evidence>
<keyword evidence="3" id="KW-0804">Transcription</keyword>
<dbReference type="GO" id="GO:0003700">
    <property type="term" value="F:DNA-binding transcription factor activity"/>
    <property type="evidence" value="ECO:0007669"/>
    <property type="project" value="InterPro"/>
</dbReference>
<reference evidence="5 6" key="1">
    <citation type="submission" date="2018-01" db="EMBL/GenBank/DDBJ databases">
        <title>Genomic Encyclopedia of Type Strains, Phase III (KMG-III): the genomes of soil and plant-associated and newly described type strains.</title>
        <authorList>
            <person name="Whitman W."/>
        </authorList>
    </citation>
    <scope>NUCLEOTIDE SEQUENCE [LARGE SCALE GENOMIC DNA]</scope>
    <source>
        <strain evidence="5 6">HKI456</strain>
    </source>
</reference>
<organism evidence="5 6">
    <name type="scientific">Mycetohabitans endofungorum</name>
    <dbReference type="NCBI Taxonomy" id="417203"/>
    <lineage>
        <taxon>Bacteria</taxon>
        <taxon>Pseudomonadati</taxon>
        <taxon>Pseudomonadota</taxon>
        <taxon>Betaproteobacteria</taxon>
        <taxon>Burkholderiales</taxon>
        <taxon>Burkholderiaceae</taxon>
        <taxon>Mycetohabitans</taxon>
    </lineage>
</organism>
<dbReference type="GO" id="GO:0005829">
    <property type="term" value="C:cytosol"/>
    <property type="evidence" value="ECO:0007669"/>
    <property type="project" value="TreeGrafter"/>
</dbReference>
<dbReference type="EMBL" id="PRDW01000006">
    <property type="protein sequence ID" value="PPB83811.1"/>
    <property type="molecule type" value="Genomic_DNA"/>
</dbReference>
<dbReference type="GO" id="GO:0000976">
    <property type="term" value="F:transcription cis-regulatory region binding"/>
    <property type="evidence" value="ECO:0007669"/>
    <property type="project" value="TreeGrafter"/>
</dbReference>
<feature type="domain" description="HTH araC/xylS-type" evidence="4">
    <location>
        <begin position="239"/>
        <end position="336"/>
    </location>
</feature>
<dbReference type="PANTHER" id="PTHR47894">
    <property type="entry name" value="HTH-TYPE TRANSCRIPTIONAL REGULATOR GADX"/>
    <property type="match status" value="1"/>
</dbReference>
<proteinExistence type="predicted"/>
<evidence type="ECO:0000259" key="4">
    <source>
        <dbReference type="PROSITE" id="PS01124"/>
    </source>
</evidence>
<sequence>MSDAANPLVATVPISLVNGFLAGADPHVVARLAERSGIPRPLLEKPDARVTEEQFSTLYRLLATELDDEMPGIFSRPLRNGTLKYLCLSLLDAPRLEVALHRFGQFFHLILDDFRLQSHREDGIGRVTLVVGNSNSGAIRPLGRELMLKLVHGVASWLVAMRIPLIDVEFDCPRPPHARDYLYLFPGPVRFAARCTKMRFAATYLDMPIRRRKADLQRFLARAPEDWIFVSFGQELVCHRVRQFIAQSLPTVPTVDAVADVMHWSVRTLCRRLAAEGTTFQGIKDEVRRDISIQRLTRSHDAIAAIAYDVGFDNPTAFHRAFRHWTGSTPNMYRQMG</sequence>
<dbReference type="Gene3D" id="1.10.10.60">
    <property type="entry name" value="Homeodomain-like"/>
    <property type="match status" value="1"/>
</dbReference>
<accession>A0A2P5KAT9</accession>
<dbReference type="Pfam" id="PF12833">
    <property type="entry name" value="HTH_18"/>
    <property type="match status" value="1"/>
</dbReference>
<dbReference type="Pfam" id="PF12625">
    <property type="entry name" value="Arabinose_bd"/>
    <property type="match status" value="1"/>
</dbReference>
<evidence type="ECO:0000256" key="3">
    <source>
        <dbReference type="ARBA" id="ARBA00023163"/>
    </source>
</evidence>
<keyword evidence="6" id="KW-1185">Reference proteome</keyword>
<comment type="caution">
    <text evidence="5">The sequence shown here is derived from an EMBL/GenBank/DDBJ whole genome shotgun (WGS) entry which is preliminary data.</text>
</comment>
<protein>
    <submittedName>
        <fullName evidence="5">AraC family transcriptional regulator</fullName>
    </submittedName>
</protein>
<name>A0A2P5KAT9_9BURK</name>
<keyword evidence="2" id="KW-0238">DNA-binding</keyword>
<evidence type="ECO:0000313" key="5">
    <source>
        <dbReference type="EMBL" id="PPB83811.1"/>
    </source>
</evidence>
<dbReference type="SMART" id="SM00342">
    <property type="entry name" value="HTH_ARAC"/>
    <property type="match status" value="1"/>
</dbReference>
<gene>
    <name evidence="5" type="ORF">B0O95_106202</name>
</gene>